<dbReference type="Pfam" id="PF00109">
    <property type="entry name" value="ketoacyl-synt"/>
    <property type="match status" value="1"/>
</dbReference>
<dbReference type="Proteomes" id="UP001369815">
    <property type="component" value="Unassembled WGS sequence"/>
</dbReference>
<dbReference type="GO" id="GO:0004312">
    <property type="term" value="F:fatty acid synthase activity"/>
    <property type="evidence" value="ECO:0007669"/>
    <property type="project" value="TreeGrafter"/>
</dbReference>
<dbReference type="InterPro" id="IPR016039">
    <property type="entry name" value="Thiolase-like"/>
</dbReference>
<evidence type="ECO:0000313" key="5">
    <source>
        <dbReference type="Proteomes" id="UP001369815"/>
    </source>
</evidence>
<evidence type="ECO:0000313" key="4">
    <source>
        <dbReference type="EMBL" id="KAK6949037.1"/>
    </source>
</evidence>
<dbReference type="AlphaFoldDB" id="A0AAX6M9H9"/>
<keyword evidence="1" id="KW-0596">Phosphopantetheine</keyword>
<dbReference type="Gene3D" id="3.40.47.10">
    <property type="match status" value="1"/>
</dbReference>
<dbReference type="InterPro" id="IPR014030">
    <property type="entry name" value="Ketoacyl_synth_N"/>
</dbReference>
<evidence type="ECO:0000259" key="3">
    <source>
        <dbReference type="Pfam" id="PF00109"/>
    </source>
</evidence>
<dbReference type="SUPFAM" id="SSF53901">
    <property type="entry name" value="Thiolase-like"/>
    <property type="match status" value="1"/>
</dbReference>
<dbReference type="GO" id="GO:0044550">
    <property type="term" value="P:secondary metabolite biosynthetic process"/>
    <property type="evidence" value="ECO:0007669"/>
    <property type="project" value="TreeGrafter"/>
</dbReference>
<comment type="caution">
    <text evidence="4">The sequence shown here is derived from an EMBL/GenBank/DDBJ whole genome shotgun (WGS) entry which is preliminary data.</text>
</comment>
<sequence>MVACRLPGDVRSPSDLWQFLMEKKSGQGPVPPNRYNIKGFYSPKGDMSGVMNVDGGYFIREDVRQFDNEFFGINNYDATYGQ</sequence>
<dbReference type="PANTHER" id="PTHR43775">
    <property type="entry name" value="FATTY ACID SYNTHASE"/>
    <property type="match status" value="1"/>
</dbReference>
<dbReference type="InterPro" id="IPR050091">
    <property type="entry name" value="PKS_NRPS_Biosynth_Enz"/>
</dbReference>
<accession>A0AAX6M9H9</accession>
<keyword evidence="2" id="KW-0597">Phosphoprotein</keyword>
<evidence type="ECO:0000256" key="2">
    <source>
        <dbReference type="ARBA" id="ARBA00022553"/>
    </source>
</evidence>
<protein>
    <recommendedName>
        <fullName evidence="3">Beta-ketoacyl synthase-like N-terminal domain-containing protein</fullName>
    </recommendedName>
</protein>
<organism evidence="4 5">
    <name type="scientific">Daldinia eschscholtzii</name>
    <dbReference type="NCBI Taxonomy" id="292717"/>
    <lineage>
        <taxon>Eukaryota</taxon>
        <taxon>Fungi</taxon>
        <taxon>Dikarya</taxon>
        <taxon>Ascomycota</taxon>
        <taxon>Pezizomycotina</taxon>
        <taxon>Sordariomycetes</taxon>
        <taxon>Xylariomycetidae</taxon>
        <taxon>Xylariales</taxon>
        <taxon>Hypoxylaceae</taxon>
        <taxon>Daldinia</taxon>
    </lineage>
</organism>
<dbReference type="EMBL" id="JBANMG010000009">
    <property type="protein sequence ID" value="KAK6949037.1"/>
    <property type="molecule type" value="Genomic_DNA"/>
</dbReference>
<gene>
    <name evidence="4" type="ORF">Daesc_009109</name>
</gene>
<proteinExistence type="predicted"/>
<feature type="domain" description="Beta-ketoacyl synthase-like N-terminal" evidence="3">
    <location>
        <begin position="2"/>
        <end position="78"/>
    </location>
</feature>
<evidence type="ECO:0000256" key="1">
    <source>
        <dbReference type="ARBA" id="ARBA00022450"/>
    </source>
</evidence>
<reference evidence="4 5" key="1">
    <citation type="journal article" date="2024" name="Front Chem Biol">
        <title>Unveiling the potential of Daldinia eschscholtzii MFLUCC 19-0629 through bioactivity and bioinformatics studies for enhanced sustainable agriculture production.</title>
        <authorList>
            <person name="Brooks S."/>
            <person name="Weaver J.A."/>
            <person name="Klomchit A."/>
            <person name="Alharthi S.A."/>
            <person name="Onlamun T."/>
            <person name="Nurani R."/>
            <person name="Vong T.K."/>
            <person name="Alberti F."/>
            <person name="Greco C."/>
        </authorList>
    </citation>
    <scope>NUCLEOTIDE SEQUENCE [LARGE SCALE GENOMIC DNA]</scope>
    <source>
        <strain evidence="4">MFLUCC 19-0629</strain>
    </source>
</reference>
<dbReference type="PANTHER" id="PTHR43775:SF50">
    <property type="entry name" value="HIGHLY REDUCING POLYKETIDE SYNTHASE SRDA"/>
    <property type="match status" value="1"/>
</dbReference>
<name>A0AAX6M9H9_9PEZI</name>
<dbReference type="GO" id="GO:0006633">
    <property type="term" value="P:fatty acid biosynthetic process"/>
    <property type="evidence" value="ECO:0007669"/>
    <property type="project" value="TreeGrafter"/>
</dbReference>
<keyword evidence="5" id="KW-1185">Reference proteome</keyword>